<feature type="domain" description="Response regulatory" evidence="3">
    <location>
        <begin position="8"/>
        <end position="126"/>
    </location>
</feature>
<sequence length="134" mass="14976">MNTETNYTVLLVEDDDVLMRMYQEKLESEGYVVFTAADGAEGLEMIKQHLPAVVLSDIMMPGTNGLQMLEQKRALEDARVRDIPVIMLTNLGSQEYHDKAVELGAVDLFDKEDPSVVVTKLREFLSPASSQPTE</sequence>
<keyword evidence="1 2" id="KW-0597">Phosphoprotein</keyword>
<dbReference type="SUPFAM" id="SSF52172">
    <property type="entry name" value="CheY-like"/>
    <property type="match status" value="1"/>
</dbReference>
<proteinExistence type="predicted"/>
<dbReference type="InterPro" id="IPR050595">
    <property type="entry name" value="Bact_response_regulator"/>
</dbReference>
<protein>
    <submittedName>
        <fullName evidence="4">Response regulator</fullName>
    </submittedName>
</protein>
<evidence type="ECO:0000313" key="5">
    <source>
        <dbReference type="Proteomes" id="UP000760819"/>
    </source>
</evidence>
<dbReference type="InterPro" id="IPR001789">
    <property type="entry name" value="Sig_transdc_resp-reg_receiver"/>
</dbReference>
<dbReference type="GO" id="GO:0000160">
    <property type="term" value="P:phosphorelay signal transduction system"/>
    <property type="evidence" value="ECO:0007669"/>
    <property type="project" value="InterPro"/>
</dbReference>
<dbReference type="EMBL" id="JAGQLI010000118">
    <property type="protein sequence ID" value="MCA9379239.1"/>
    <property type="molecule type" value="Genomic_DNA"/>
</dbReference>
<evidence type="ECO:0000256" key="2">
    <source>
        <dbReference type="PROSITE-ProRule" id="PRU00169"/>
    </source>
</evidence>
<organism evidence="4 5">
    <name type="scientific">Candidatus Dojkabacteria bacterium</name>
    <dbReference type="NCBI Taxonomy" id="2099670"/>
    <lineage>
        <taxon>Bacteria</taxon>
        <taxon>Candidatus Dojkabacteria</taxon>
    </lineage>
</organism>
<evidence type="ECO:0000313" key="4">
    <source>
        <dbReference type="EMBL" id="MCA9379239.1"/>
    </source>
</evidence>
<dbReference type="Pfam" id="PF00072">
    <property type="entry name" value="Response_reg"/>
    <property type="match status" value="1"/>
</dbReference>
<dbReference type="AlphaFoldDB" id="A0A955I7I6"/>
<name>A0A955I7I6_9BACT</name>
<dbReference type="PANTHER" id="PTHR44591:SF3">
    <property type="entry name" value="RESPONSE REGULATORY DOMAIN-CONTAINING PROTEIN"/>
    <property type="match status" value="1"/>
</dbReference>
<reference evidence="4" key="1">
    <citation type="submission" date="2020-04" db="EMBL/GenBank/DDBJ databases">
        <authorList>
            <person name="Zhang T."/>
        </authorList>
    </citation>
    <scope>NUCLEOTIDE SEQUENCE</scope>
    <source>
        <strain evidence="4">HKST-UBA12</strain>
    </source>
</reference>
<dbReference type="PANTHER" id="PTHR44591">
    <property type="entry name" value="STRESS RESPONSE REGULATOR PROTEIN 1"/>
    <property type="match status" value="1"/>
</dbReference>
<evidence type="ECO:0000259" key="3">
    <source>
        <dbReference type="PROSITE" id="PS50110"/>
    </source>
</evidence>
<gene>
    <name evidence="4" type="ORF">KC640_02315</name>
</gene>
<dbReference type="CDD" id="cd00156">
    <property type="entry name" value="REC"/>
    <property type="match status" value="1"/>
</dbReference>
<dbReference type="PROSITE" id="PS50110">
    <property type="entry name" value="RESPONSE_REGULATORY"/>
    <property type="match status" value="1"/>
</dbReference>
<evidence type="ECO:0000256" key="1">
    <source>
        <dbReference type="ARBA" id="ARBA00022553"/>
    </source>
</evidence>
<dbReference type="InterPro" id="IPR011006">
    <property type="entry name" value="CheY-like_superfamily"/>
</dbReference>
<reference evidence="4" key="2">
    <citation type="journal article" date="2021" name="Microbiome">
        <title>Successional dynamics and alternative stable states in a saline activated sludge microbial community over 9 years.</title>
        <authorList>
            <person name="Wang Y."/>
            <person name="Ye J."/>
            <person name="Ju F."/>
            <person name="Liu L."/>
            <person name="Boyd J.A."/>
            <person name="Deng Y."/>
            <person name="Parks D.H."/>
            <person name="Jiang X."/>
            <person name="Yin X."/>
            <person name="Woodcroft B.J."/>
            <person name="Tyson G.W."/>
            <person name="Hugenholtz P."/>
            <person name="Polz M.F."/>
            <person name="Zhang T."/>
        </authorList>
    </citation>
    <scope>NUCLEOTIDE SEQUENCE</scope>
    <source>
        <strain evidence="4">HKST-UBA12</strain>
    </source>
</reference>
<feature type="modified residue" description="4-aspartylphosphate" evidence="2">
    <location>
        <position position="57"/>
    </location>
</feature>
<comment type="caution">
    <text evidence="4">The sequence shown here is derived from an EMBL/GenBank/DDBJ whole genome shotgun (WGS) entry which is preliminary data.</text>
</comment>
<dbReference type="Proteomes" id="UP000760819">
    <property type="component" value="Unassembled WGS sequence"/>
</dbReference>
<dbReference type="Gene3D" id="3.40.50.2300">
    <property type="match status" value="1"/>
</dbReference>
<dbReference type="SMART" id="SM00448">
    <property type="entry name" value="REC"/>
    <property type="match status" value="1"/>
</dbReference>
<accession>A0A955I7I6</accession>